<feature type="binding site" evidence="5">
    <location>
        <position position="201"/>
    </location>
    <ligand>
        <name>Fe cation</name>
        <dbReference type="ChEBI" id="CHEBI:24875"/>
        <note>catalytic</note>
    </ligand>
</feature>
<feature type="binding site" evidence="5">
    <location>
        <position position="257"/>
    </location>
    <ligand>
        <name>Fe cation</name>
        <dbReference type="ChEBI" id="CHEBI:24875"/>
        <note>catalytic</note>
    </ligand>
</feature>
<protein>
    <recommendedName>
        <fullName evidence="6">Fe2OG dioxygenase domain-containing protein</fullName>
    </recommendedName>
</protein>
<dbReference type="GO" id="GO:0008198">
    <property type="term" value="F:ferrous iron binding"/>
    <property type="evidence" value="ECO:0007669"/>
    <property type="project" value="TreeGrafter"/>
</dbReference>
<name>A0A8J9UWC6_9NEOP</name>
<dbReference type="OrthoDB" id="6614653at2759"/>
<dbReference type="InterPro" id="IPR005123">
    <property type="entry name" value="Oxoglu/Fe-dep_dioxygenase_dom"/>
</dbReference>
<dbReference type="PANTHER" id="PTHR16557:SF2">
    <property type="entry name" value="NUCLEIC ACID DIOXYGENASE ALKBH1"/>
    <property type="match status" value="1"/>
</dbReference>
<dbReference type="SUPFAM" id="SSF51197">
    <property type="entry name" value="Clavaminate synthase-like"/>
    <property type="match status" value="1"/>
</dbReference>
<evidence type="ECO:0000256" key="5">
    <source>
        <dbReference type="PIRSR" id="PIRSR604574-2"/>
    </source>
</evidence>
<dbReference type="InterPro" id="IPR027450">
    <property type="entry name" value="AlkB-like"/>
</dbReference>
<dbReference type="InterPro" id="IPR037151">
    <property type="entry name" value="AlkB-like_sf"/>
</dbReference>
<dbReference type="GO" id="GO:0005737">
    <property type="term" value="C:cytoplasm"/>
    <property type="evidence" value="ECO:0007669"/>
    <property type="project" value="TreeGrafter"/>
</dbReference>
<proteinExistence type="predicted"/>
<keyword evidence="2" id="KW-0223">Dioxygenase</keyword>
<dbReference type="GO" id="GO:0005634">
    <property type="term" value="C:nucleus"/>
    <property type="evidence" value="ECO:0007669"/>
    <property type="project" value="TreeGrafter"/>
</dbReference>
<dbReference type="EMBL" id="OV170226">
    <property type="protein sequence ID" value="CAH0727012.1"/>
    <property type="molecule type" value="Genomic_DNA"/>
</dbReference>
<accession>A0A8J9UWC6</accession>
<dbReference type="PROSITE" id="PS51471">
    <property type="entry name" value="FE2OG_OXY"/>
    <property type="match status" value="1"/>
</dbReference>
<dbReference type="InterPro" id="IPR004574">
    <property type="entry name" value="Alkb"/>
</dbReference>
<organism evidence="7 8">
    <name type="scientific">Brenthis ino</name>
    <name type="common">lesser marbled fritillary</name>
    <dbReference type="NCBI Taxonomy" id="405034"/>
    <lineage>
        <taxon>Eukaryota</taxon>
        <taxon>Metazoa</taxon>
        <taxon>Ecdysozoa</taxon>
        <taxon>Arthropoda</taxon>
        <taxon>Hexapoda</taxon>
        <taxon>Insecta</taxon>
        <taxon>Pterygota</taxon>
        <taxon>Neoptera</taxon>
        <taxon>Endopterygota</taxon>
        <taxon>Lepidoptera</taxon>
        <taxon>Glossata</taxon>
        <taxon>Ditrysia</taxon>
        <taxon>Papilionoidea</taxon>
        <taxon>Nymphalidae</taxon>
        <taxon>Heliconiinae</taxon>
        <taxon>Argynnini</taxon>
        <taxon>Brenthis</taxon>
    </lineage>
</organism>
<keyword evidence="4 5" id="KW-0408">Iron</keyword>
<gene>
    <name evidence="7" type="ORF">BINO364_LOCUS12409</name>
</gene>
<comment type="cofactor">
    <cofactor evidence="5">
        <name>Fe(2+)</name>
        <dbReference type="ChEBI" id="CHEBI:29033"/>
    </cofactor>
    <text evidence="5">Binds 1 Fe(2+) ion per subunit.</text>
</comment>
<dbReference type="Pfam" id="PF13532">
    <property type="entry name" value="2OG-FeII_Oxy_2"/>
    <property type="match status" value="1"/>
</dbReference>
<dbReference type="Gene3D" id="2.60.120.590">
    <property type="entry name" value="Alpha-ketoglutarate-dependent dioxygenase AlkB-like"/>
    <property type="match status" value="1"/>
</dbReference>
<dbReference type="GO" id="GO:0035513">
    <property type="term" value="P:oxidative RNA demethylation"/>
    <property type="evidence" value="ECO:0007669"/>
    <property type="project" value="TreeGrafter"/>
</dbReference>
<dbReference type="AlphaFoldDB" id="A0A8J9UWC6"/>
<evidence type="ECO:0000313" key="8">
    <source>
        <dbReference type="Proteomes" id="UP000838878"/>
    </source>
</evidence>
<sequence length="335" mass="38917">MKGNVTDEKEDNFMKSFKYYKSNNPKPSLELLITTQNNYFDEEINSINKITEDDPRAEMLGLISLKNWKVYRFKKHPGLILIRNPFTSSGQRYWIQKSLKEYPKKPNKTNIDIERNIDDWWAECNLNDQCDRKLQKKLRWTTLGYHHNWDTKIYAEENKNPFPDDLAELCDIFANYLGYKSFKAQAAIVNYYHMGSTLSAHTDHSEVNLEAPLFSFSFGQSAIFLIGGHDKASDPSAILLNSGDVIIMSKEARLCYHAVPKILPASSQPWDSIEILNKINSGVQFKYLPKELDINETIDKMWTKFGIYIKESRININVRQVLKENQTNLNDVNNI</sequence>
<dbReference type="PANTHER" id="PTHR16557">
    <property type="entry name" value="ALKYLATED DNA REPAIR PROTEIN ALKB-RELATED"/>
    <property type="match status" value="1"/>
</dbReference>
<evidence type="ECO:0000256" key="2">
    <source>
        <dbReference type="ARBA" id="ARBA00022964"/>
    </source>
</evidence>
<feature type="binding site" evidence="5">
    <location>
        <position position="203"/>
    </location>
    <ligand>
        <name>Fe cation</name>
        <dbReference type="ChEBI" id="CHEBI:24875"/>
        <note>catalytic</note>
    </ligand>
</feature>
<dbReference type="GO" id="GO:0035515">
    <property type="term" value="F:oxidative RNA demethylase activity"/>
    <property type="evidence" value="ECO:0007669"/>
    <property type="project" value="TreeGrafter"/>
</dbReference>
<dbReference type="GO" id="GO:0035516">
    <property type="term" value="F:broad specificity oxidative DNA demethylase activity"/>
    <property type="evidence" value="ECO:0007669"/>
    <property type="project" value="TreeGrafter"/>
</dbReference>
<feature type="non-terminal residue" evidence="7">
    <location>
        <position position="335"/>
    </location>
</feature>
<evidence type="ECO:0000256" key="4">
    <source>
        <dbReference type="ARBA" id="ARBA00023004"/>
    </source>
</evidence>
<dbReference type="Proteomes" id="UP000838878">
    <property type="component" value="Chromosome 6"/>
</dbReference>
<evidence type="ECO:0000259" key="6">
    <source>
        <dbReference type="PROSITE" id="PS51471"/>
    </source>
</evidence>
<evidence type="ECO:0000313" key="7">
    <source>
        <dbReference type="EMBL" id="CAH0727012.1"/>
    </source>
</evidence>
<evidence type="ECO:0000256" key="3">
    <source>
        <dbReference type="ARBA" id="ARBA00023002"/>
    </source>
</evidence>
<keyword evidence="3" id="KW-0560">Oxidoreductase</keyword>
<keyword evidence="8" id="KW-1185">Reference proteome</keyword>
<evidence type="ECO:0000256" key="1">
    <source>
        <dbReference type="ARBA" id="ARBA00022723"/>
    </source>
</evidence>
<feature type="domain" description="Fe2OG dioxygenase" evidence="6">
    <location>
        <begin position="183"/>
        <end position="322"/>
    </location>
</feature>
<reference evidence="7" key="1">
    <citation type="submission" date="2021-12" db="EMBL/GenBank/DDBJ databases">
        <authorList>
            <person name="Martin H S."/>
        </authorList>
    </citation>
    <scope>NUCLEOTIDE SEQUENCE</scope>
</reference>
<keyword evidence="1 5" id="KW-0479">Metal-binding</keyword>